<evidence type="ECO:0000256" key="8">
    <source>
        <dbReference type="ARBA" id="ARBA00023136"/>
    </source>
</evidence>
<evidence type="ECO:0000256" key="7">
    <source>
        <dbReference type="ARBA" id="ARBA00022989"/>
    </source>
</evidence>
<evidence type="ECO:0000256" key="4">
    <source>
        <dbReference type="ARBA" id="ARBA00022677"/>
    </source>
</evidence>
<dbReference type="GO" id="GO:0005811">
    <property type="term" value="C:lipid droplet"/>
    <property type="evidence" value="ECO:0007669"/>
    <property type="project" value="UniProtKB-SubCell"/>
</dbReference>
<name>A0A8C2ZFK5_CYCLU</name>
<organism evidence="10 11">
    <name type="scientific">Cyclopterus lumpus</name>
    <name type="common">Lumpsucker</name>
    <dbReference type="NCBI Taxonomy" id="8103"/>
    <lineage>
        <taxon>Eukaryota</taxon>
        <taxon>Metazoa</taxon>
        <taxon>Chordata</taxon>
        <taxon>Craniata</taxon>
        <taxon>Vertebrata</taxon>
        <taxon>Euteleostomi</taxon>
        <taxon>Actinopterygii</taxon>
        <taxon>Neopterygii</taxon>
        <taxon>Teleostei</taxon>
        <taxon>Neoteleostei</taxon>
        <taxon>Acanthomorphata</taxon>
        <taxon>Eupercaria</taxon>
        <taxon>Perciformes</taxon>
        <taxon>Cottioidei</taxon>
        <taxon>Cottales</taxon>
        <taxon>Cyclopteridae</taxon>
        <taxon>Cyclopterus</taxon>
    </lineage>
</organism>
<evidence type="ECO:0000256" key="1">
    <source>
        <dbReference type="ARBA" id="ARBA00004477"/>
    </source>
</evidence>
<evidence type="ECO:0000313" key="10">
    <source>
        <dbReference type="Ensembl" id="ENSCLMP00005026504.1"/>
    </source>
</evidence>
<dbReference type="Ensembl" id="ENSCLMT00005027665.1">
    <property type="protein sequence ID" value="ENSCLMP00005026504.1"/>
    <property type="gene ID" value="ENSCLMG00005012934.1"/>
</dbReference>
<dbReference type="PANTHER" id="PTHR14275:SF0">
    <property type="entry name" value="LIPID DROPLET ASSEMBLY FACTOR 1"/>
    <property type="match status" value="1"/>
</dbReference>
<evidence type="ECO:0000256" key="5">
    <source>
        <dbReference type="ARBA" id="ARBA00022692"/>
    </source>
</evidence>
<dbReference type="GeneTree" id="ENSGT00940000175471"/>
<proteinExistence type="inferred from homology"/>
<keyword evidence="6" id="KW-0256">Endoplasmic reticulum</keyword>
<sequence>MFAFLCFLSENDRCILSFSLSQVAWLMDTRIGQYLGSQPVLALTGLMFSAMAALPVGLFLSFALVTIVMSAVGFIFFEGMCVMVSKTMFYLLPFKKKKKKKKRLFL</sequence>
<comment type="similarity">
    <text evidence="3">Belongs to the LDAF1 family.</text>
</comment>
<evidence type="ECO:0000256" key="9">
    <source>
        <dbReference type="SAM" id="Phobius"/>
    </source>
</evidence>
<evidence type="ECO:0000256" key="2">
    <source>
        <dbReference type="ARBA" id="ARBA00004502"/>
    </source>
</evidence>
<reference evidence="10" key="1">
    <citation type="submission" date="2025-08" db="UniProtKB">
        <authorList>
            <consortium name="Ensembl"/>
        </authorList>
    </citation>
    <scope>IDENTIFICATION</scope>
</reference>
<dbReference type="AlphaFoldDB" id="A0A8C2ZFK5"/>
<evidence type="ECO:0000256" key="3">
    <source>
        <dbReference type="ARBA" id="ARBA00007618"/>
    </source>
</evidence>
<feature type="transmembrane region" description="Helical" evidence="9">
    <location>
        <begin position="40"/>
        <end position="65"/>
    </location>
</feature>
<keyword evidence="11" id="KW-1185">Reference proteome</keyword>
<evidence type="ECO:0000256" key="6">
    <source>
        <dbReference type="ARBA" id="ARBA00022824"/>
    </source>
</evidence>
<comment type="subcellular location">
    <subcellularLocation>
        <location evidence="1">Endoplasmic reticulum membrane</location>
        <topology evidence="1">Multi-pass membrane protein</topology>
    </subcellularLocation>
    <subcellularLocation>
        <location evidence="2">Lipid droplet</location>
    </subcellularLocation>
</comment>
<dbReference type="PANTHER" id="PTHR14275">
    <property type="entry name" value="PROMETHIN"/>
    <property type="match status" value="1"/>
</dbReference>
<dbReference type="Proteomes" id="UP000694565">
    <property type="component" value="Unplaced"/>
</dbReference>
<keyword evidence="8 9" id="KW-0472">Membrane</keyword>
<keyword evidence="7 9" id="KW-1133">Transmembrane helix</keyword>
<evidence type="ECO:0000313" key="11">
    <source>
        <dbReference type="Proteomes" id="UP000694565"/>
    </source>
</evidence>
<dbReference type="GO" id="GO:0005789">
    <property type="term" value="C:endoplasmic reticulum membrane"/>
    <property type="evidence" value="ECO:0007669"/>
    <property type="project" value="UniProtKB-SubCell"/>
</dbReference>
<protein>
    <submittedName>
        <fullName evidence="10">Uncharacterized protein</fullName>
    </submittedName>
</protein>
<feature type="transmembrane region" description="Helical" evidence="9">
    <location>
        <begin position="71"/>
        <end position="92"/>
    </location>
</feature>
<dbReference type="Pfam" id="PF16015">
    <property type="entry name" value="Promethin"/>
    <property type="match status" value="1"/>
</dbReference>
<keyword evidence="4" id="KW-0551">Lipid droplet</keyword>
<accession>A0A8C2ZFK5</accession>
<dbReference type="InterPro" id="IPR029709">
    <property type="entry name" value="LDAF1"/>
</dbReference>
<reference evidence="10" key="2">
    <citation type="submission" date="2025-09" db="UniProtKB">
        <authorList>
            <consortium name="Ensembl"/>
        </authorList>
    </citation>
    <scope>IDENTIFICATION</scope>
</reference>
<keyword evidence="5 9" id="KW-0812">Transmembrane</keyword>